<keyword evidence="4" id="KW-0865">Zymogen</keyword>
<dbReference type="SMART" id="SM00020">
    <property type="entry name" value="Tryp_SPc"/>
    <property type="match status" value="1"/>
</dbReference>
<evidence type="ECO:0000256" key="3">
    <source>
        <dbReference type="ARBA" id="ARBA00022837"/>
    </source>
</evidence>
<dbReference type="PRINTS" id="PR00722">
    <property type="entry name" value="CHYMOTRYPSIN"/>
</dbReference>
<gene>
    <name evidence="13" type="primary">LOC115627474</name>
</gene>
<dbReference type="Gene3D" id="2.40.10.10">
    <property type="entry name" value="Trypsin-like serine proteases"/>
    <property type="match status" value="1"/>
</dbReference>
<dbReference type="GO" id="GO:0004252">
    <property type="term" value="F:serine-type endopeptidase activity"/>
    <property type="evidence" value="ECO:0007669"/>
    <property type="project" value="InterPro"/>
</dbReference>
<keyword evidence="3" id="KW-0106">Calcium</keyword>
<feature type="region of interest" description="Disordered" evidence="9">
    <location>
        <begin position="415"/>
        <end position="448"/>
    </location>
</feature>
<keyword evidence="6" id="KW-0325">Glycoprotein</keyword>
<dbReference type="Proteomes" id="UP000504634">
    <property type="component" value="Unplaced"/>
</dbReference>
<dbReference type="FunFam" id="2.40.10.10:FF:000028">
    <property type="entry name" value="Serine protease easter"/>
    <property type="match status" value="1"/>
</dbReference>
<dbReference type="SUPFAM" id="SSF50494">
    <property type="entry name" value="Trypsin-like serine proteases"/>
    <property type="match status" value="1"/>
</dbReference>
<dbReference type="AlphaFoldDB" id="A0A6J2TQR3"/>
<keyword evidence="1" id="KW-0479">Metal-binding</keyword>
<name>A0A6J2TQR3_DROLE</name>
<organism evidence="12 13">
    <name type="scientific">Drosophila lebanonensis</name>
    <name type="common">Fruit fly</name>
    <name type="synonym">Scaptodrosophila lebanonensis</name>
    <dbReference type="NCBI Taxonomy" id="7225"/>
    <lineage>
        <taxon>Eukaryota</taxon>
        <taxon>Metazoa</taxon>
        <taxon>Ecdysozoa</taxon>
        <taxon>Arthropoda</taxon>
        <taxon>Hexapoda</taxon>
        <taxon>Insecta</taxon>
        <taxon>Pterygota</taxon>
        <taxon>Neoptera</taxon>
        <taxon>Endopterygota</taxon>
        <taxon>Diptera</taxon>
        <taxon>Brachycera</taxon>
        <taxon>Muscomorpha</taxon>
        <taxon>Ephydroidea</taxon>
        <taxon>Drosophilidae</taxon>
        <taxon>Scaptodrosophila</taxon>
    </lineage>
</organism>
<feature type="chain" id="PRO_5026762195" evidence="10">
    <location>
        <begin position="45"/>
        <end position="723"/>
    </location>
</feature>
<evidence type="ECO:0000313" key="13">
    <source>
        <dbReference type="RefSeq" id="XP_030379011.1"/>
    </source>
</evidence>
<dbReference type="PROSITE" id="PS00135">
    <property type="entry name" value="TRYPSIN_SER"/>
    <property type="match status" value="1"/>
</dbReference>
<feature type="domain" description="Peptidase S1" evidence="11">
    <location>
        <begin position="469"/>
        <end position="717"/>
    </location>
</feature>
<evidence type="ECO:0000256" key="7">
    <source>
        <dbReference type="ARBA" id="ARBA00024195"/>
    </source>
</evidence>
<proteinExistence type="inferred from homology"/>
<evidence type="ECO:0000256" key="2">
    <source>
        <dbReference type="ARBA" id="ARBA00022729"/>
    </source>
</evidence>
<dbReference type="InterPro" id="IPR001254">
    <property type="entry name" value="Trypsin_dom"/>
</dbReference>
<feature type="compositionally biased region" description="Basic and acidic residues" evidence="9">
    <location>
        <begin position="193"/>
        <end position="211"/>
    </location>
</feature>
<comment type="similarity">
    <text evidence="7">Belongs to the peptidase S1 family. CLIP subfamily.</text>
</comment>
<evidence type="ECO:0000259" key="11">
    <source>
        <dbReference type="PROSITE" id="PS50240"/>
    </source>
</evidence>
<dbReference type="OrthoDB" id="6357057at2759"/>
<sequence>MQLHCRPHSWRRKNSTTITTTRSWSFALLSCGLIFVALPKPSASTEGDTCRIDKLNMNGRCTASNMCESIIDDYFRAGKLTSRDVPSCGFSAREEIVCCPTVKCCPDDRSGISHEQMTTPIRSTTSRMFSTPVERATTTTTTSTPRTPSIKLNKDVEFFDFTKLIGRAQNQTDILSVPSNGNNENANTNPNNDNRRQTHEALRGARLEDPQTRPGLELNNVEATGSRPEPFQSIGPFGQTSQQFAGPGNGHSRGRGWEQPPPMRPQPPGRSQPQIPSWWPQQPQPQPLQRPLRPEPPRQPVIWSQPVQQQQQEQQQQQQQQNSNNWSNRQEAPDRWPSPVQSENLNDNPIRRVNEQLRQQGMNIVEAKQWTAFDVESTTTTSTTTTTTTTIRPPVYEFEDVFAPFTFREPIDEITNNELDNGQDFGKSDSIVSTTTPKSESRNPERPAVTACQRIEAREEIGRQISMHILDGIPVEEGIYPHMAAIGFRSFGTEQFRCGGSLVDKRFVLTAAHCVNDGSPEFVRLGTVDIEKKAPGYQDIAVNASKIVIHPDYVSTSKYHDIAILELESDAIYTPNVYPACLETTLQDPPPTANVFVAGWGVMNTTTKLPSKLLLRAPLDIVPIKSCNESYAAQPPSRRHLADGVQYTQLCAADLTKQKADACQGDSGGPLIWERNVLDGLYSIVGIISAGFGCNSNTPGLYTRVAAYLDFIESVVWPDARRL</sequence>
<keyword evidence="12" id="KW-1185">Reference proteome</keyword>
<reference evidence="13" key="1">
    <citation type="submission" date="2025-08" db="UniProtKB">
        <authorList>
            <consortium name="RefSeq"/>
        </authorList>
    </citation>
    <scope>IDENTIFICATION</scope>
    <source>
        <strain evidence="13">11010-0011.00</strain>
        <tissue evidence="13">Whole body</tissue>
    </source>
</reference>
<feature type="compositionally biased region" description="Pro residues" evidence="9">
    <location>
        <begin position="259"/>
        <end position="270"/>
    </location>
</feature>
<dbReference type="PANTHER" id="PTHR24258:SF136">
    <property type="entry name" value="GH06673P-RELATED"/>
    <property type="match status" value="1"/>
</dbReference>
<feature type="compositionally biased region" description="Low complexity" evidence="9">
    <location>
        <begin position="137"/>
        <end position="149"/>
    </location>
</feature>
<feature type="compositionally biased region" description="Low complexity" evidence="9">
    <location>
        <begin position="271"/>
        <end position="281"/>
    </location>
</feature>
<dbReference type="GO" id="GO:0046872">
    <property type="term" value="F:metal ion binding"/>
    <property type="evidence" value="ECO:0007669"/>
    <property type="project" value="UniProtKB-KW"/>
</dbReference>
<accession>A0A6J2TQR3</accession>
<dbReference type="GO" id="GO:0006508">
    <property type="term" value="P:proteolysis"/>
    <property type="evidence" value="ECO:0007669"/>
    <property type="project" value="UniProtKB-KW"/>
</dbReference>
<evidence type="ECO:0000256" key="6">
    <source>
        <dbReference type="ARBA" id="ARBA00023180"/>
    </source>
</evidence>
<keyword evidence="8 13" id="KW-0645">Protease</keyword>
<evidence type="ECO:0000256" key="9">
    <source>
        <dbReference type="SAM" id="MobiDB-lite"/>
    </source>
</evidence>
<protein>
    <submittedName>
        <fullName evidence="13">Serine protease persephone isoform X1</fullName>
    </submittedName>
</protein>
<keyword evidence="8" id="KW-0720">Serine protease</keyword>
<dbReference type="InterPro" id="IPR001314">
    <property type="entry name" value="Peptidase_S1A"/>
</dbReference>
<keyword evidence="8" id="KW-0378">Hydrolase</keyword>
<dbReference type="InterPro" id="IPR009003">
    <property type="entry name" value="Peptidase_S1_PA"/>
</dbReference>
<evidence type="ECO:0000256" key="5">
    <source>
        <dbReference type="ARBA" id="ARBA00023157"/>
    </source>
</evidence>
<dbReference type="CDD" id="cd00190">
    <property type="entry name" value="Tryp_SPc"/>
    <property type="match status" value="1"/>
</dbReference>
<evidence type="ECO:0000256" key="4">
    <source>
        <dbReference type="ARBA" id="ARBA00023145"/>
    </source>
</evidence>
<dbReference type="PROSITE" id="PS00134">
    <property type="entry name" value="TRYPSIN_HIS"/>
    <property type="match status" value="1"/>
</dbReference>
<dbReference type="InterPro" id="IPR022700">
    <property type="entry name" value="CLIP"/>
</dbReference>
<dbReference type="SMART" id="SM00680">
    <property type="entry name" value="CLIP"/>
    <property type="match status" value="1"/>
</dbReference>
<dbReference type="PANTHER" id="PTHR24258">
    <property type="entry name" value="SERINE PROTEASE-RELATED"/>
    <property type="match status" value="1"/>
</dbReference>
<feature type="compositionally biased region" description="Low complexity" evidence="9">
    <location>
        <begin position="180"/>
        <end position="192"/>
    </location>
</feature>
<feature type="compositionally biased region" description="Low complexity" evidence="9">
    <location>
        <begin position="308"/>
        <end position="321"/>
    </location>
</feature>
<dbReference type="InterPro" id="IPR043504">
    <property type="entry name" value="Peptidase_S1_PA_chymotrypsin"/>
</dbReference>
<dbReference type="Pfam" id="PF00089">
    <property type="entry name" value="Trypsin"/>
    <property type="match status" value="1"/>
</dbReference>
<feature type="region of interest" description="Disordered" evidence="9">
    <location>
        <begin position="174"/>
        <end position="349"/>
    </location>
</feature>
<dbReference type="GeneID" id="115627474"/>
<keyword evidence="5" id="KW-1015">Disulfide bond</keyword>
<dbReference type="InterPro" id="IPR018114">
    <property type="entry name" value="TRYPSIN_HIS"/>
</dbReference>
<dbReference type="RefSeq" id="XP_030379011.1">
    <property type="nucleotide sequence ID" value="XM_030523151.1"/>
</dbReference>
<evidence type="ECO:0000256" key="8">
    <source>
        <dbReference type="RuleBase" id="RU363034"/>
    </source>
</evidence>
<evidence type="ECO:0000256" key="1">
    <source>
        <dbReference type="ARBA" id="ARBA00022723"/>
    </source>
</evidence>
<feature type="region of interest" description="Disordered" evidence="9">
    <location>
        <begin position="128"/>
        <end position="149"/>
    </location>
</feature>
<keyword evidence="2 10" id="KW-0732">Signal</keyword>
<evidence type="ECO:0000256" key="10">
    <source>
        <dbReference type="SAM" id="SignalP"/>
    </source>
</evidence>
<evidence type="ECO:0000313" key="12">
    <source>
        <dbReference type="Proteomes" id="UP000504634"/>
    </source>
</evidence>
<feature type="signal peptide" evidence="10">
    <location>
        <begin position="1"/>
        <end position="44"/>
    </location>
</feature>
<dbReference type="InterPro" id="IPR033116">
    <property type="entry name" value="TRYPSIN_SER"/>
</dbReference>
<dbReference type="PROSITE" id="PS50240">
    <property type="entry name" value="TRYPSIN_DOM"/>
    <property type="match status" value="1"/>
</dbReference>